<dbReference type="OrthoDB" id="414826at2759"/>
<dbReference type="InterPro" id="IPR001283">
    <property type="entry name" value="CRISP-related"/>
</dbReference>
<dbReference type="GO" id="GO:0005576">
    <property type="term" value="C:extracellular region"/>
    <property type="evidence" value="ECO:0007669"/>
    <property type="project" value="UniProtKB-SubCell"/>
</dbReference>
<dbReference type="RefSeq" id="XP_005186051.2">
    <property type="nucleotide sequence ID" value="XM_005185994.4"/>
</dbReference>
<proteinExistence type="inferred from homology"/>
<accession>A0A1I8MDG5</accession>
<dbReference type="EnsemblMetazoa" id="MDOA003759-RA">
    <property type="protein sequence ID" value="MDOA003759-PA"/>
    <property type="gene ID" value="MDOA003759"/>
</dbReference>
<organism evidence="8">
    <name type="scientific">Musca domestica</name>
    <name type="common">House fly</name>
    <dbReference type="NCBI Taxonomy" id="7370"/>
    <lineage>
        <taxon>Eukaryota</taxon>
        <taxon>Metazoa</taxon>
        <taxon>Ecdysozoa</taxon>
        <taxon>Arthropoda</taxon>
        <taxon>Hexapoda</taxon>
        <taxon>Insecta</taxon>
        <taxon>Pterygota</taxon>
        <taxon>Neoptera</taxon>
        <taxon>Endopterygota</taxon>
        <taxon>Diptera</taxon>
        <taxon>Brachycera</taxon>
        <taxon>Muscomorpha</taxon>
        <taxon>Muscoidea</taxon>
        <taxon>Muscidae</taxon>
        <taxon>Musca</taxon>
    </lineage>
</organism>
<dbReference type="eggNOG" id="KOG3017">
    <property type="taxonomic scope" value="Eukaryota"/>
</dbReference>
<keyword evidence="9" id="KW-1185">Reference proteome</keyword>
<evidence type="ECO:0000256" key="1">
    <source>
        <dbReference type="ARBA" id="ARBA00004613"/>
    </source>
</evidence>
<dbReference type="RefSeq" id="XP_058975014.1">
    <property type="nucleotide sequence ID" value="XM_059119031.1"/>
</dbReference>
<dbReference type="InterPro" id="IPR035940">
    <property type="entry name" value="CAP_sf"/>
</dbReference>
<gene>
    <name evidence="8" type="primary">101892172</name>
    <name evidence="10" type="synonym">LOC131801062</name>
</gene>
<sequence length="258" mass="28538">MAQFSLFAGILLASLALSKATDYCSPLLCKEGVNHIACGHDGELSEACPSDAKLVEIDDQLKEVLVNAHNAKRNVIAGGEEEKHDPACRMATIQWDDELSLLAALNVLQCDMNHDRCRNTDDFKYSGQNIAWLGYHGAANDASLLEKAVDFWYSEVADSKMDYINKYPKNYTGPAIGHFTVMVADRNIRVGCAAATYSVEGETYKAYLVTCNYATTNMINFPIYERCDKAAEYCTTGANPSYPNLCSTAEEYAVNKWF</sequence>
<dbReference type="AlphaFoldDB" id="A0A1I8MDG5"/>
<keyword evidence="3" id="KW-0964">Secreted</keyword>
<comment type="subcellular location">
    <subcellularLocation>
        <location evidence="1">Secreted</location>
    </subcellularLocation>
</comment>
<keyword evidence="4 6" id="KW-0732">Signal</keyword>
<protein>
    <recommendedName>
        <fullName evidence="5">Venom allergen-1</fullName>
    </recommendedName>
</protein>
<evidence type="ECO:0000313" key="8">
    <source>
        <dbReference type="EnsemblMetazoa" id="MDOA003759-PA"/>
    </source>
</evidence>
<evidence type="ECO:0000259" key="7">
    <source>
        <dbReference type="SMART" id="SM00198"/>
    </source>
</evidence>
<evidence type="ECO:0000256" key="6">
    <source>
        <dbReference type="SAM" id="SignalP"/>
    </source>
</evidence>
<dbReference type="VEuPathDB" id="VectorBase:MDOMA2_012394"/>
<dbReference type="KEGG" id="mde:101892172"/>
<comment type="similarity">
    <text evidence="2">Belongs to the CRISP family.</text>
</comment>
<reference evidence="8" key="1">
    <citation type="submission" date="2020-05" db="UniProtKB">
        <authorList>
            <consortium name="EnsemblMetazoa"/>
        </authorList>
    </citation>
    <scope>IDENTIFICATION</scope>
    <source>
        <strain evidence="8">Aabys</strain>
    </source>
</reference>
<evidence type="ECO:0000256" key="3">
    <source>
        <dbReference type="ARBA" id="ARBA00022525"/>
    </source>
</evidence>
<dbReference type="VEuPathDB" id="VectorBase:MDOA003759"/>
<feature type="domain" description="SCP" evidence="7">
    <location>
        <begin position="59"/>
        <end position="220"/>
    </location>
</feature>
<feature type="chain" id="PRO_5044560192" description="Venom allergen-1" evidence="6">
    <location>
        <begin position="21"/>
        <end position="258"/>
    </location>
</feature>
<feature type="signal peptide" evidence="6">
    <location>
        <begin position="1"/>
        <end position="20"/>
    </location>
</feature>
<evidence type="ECO:0000313" key="10">
    <source>
        <dbReference type="RefSeq" id="XP_058975014.1"/>
    </source>
</evidence>
<evidence type="ECO:0000313" key="9">
    <source>
        <dbReference type="Proteomes" id="UP001652621"/>
    </source>
</evidence>
<dbReference type="CDD" id="cd05380">
    <property type="entry name" value="CAP_euk"/>
    <property type="match status" value="1"/>
</dbReference>
<dbReference type="PANTHER" id="PTHR10334">
    <property type="entry name" value="CYSTEINE-RICH SECRETORY PROTEIN-RELATED"/>
    <property type="match status" value="1"/>
</dbReference>
<dbReference type="SUPFAM" id="SSF55797">
    <property type="entry name" value="PR-1-like"/>
    <property type="match status" value="1"/>
</dbReference>
<dbReference type="PIRSF" id="PIRSF038921">
    <property type="entry name" value="P14a"/>
    <property type="match status" value="1"/>
</dbReference>
<evidence type="ECO:0000256" key="2">
    <source>
        <dbReference type="ARBA" id="ARBA00009923"/>
    </source>
</evidence>
<name>A0A1I8MDG5_MUSDO</name>
<dbReference type="Gene3D" id="3.40.33.10">
    <property type="entry name" value="CAP"/>
    <property type="match status" value="1"/>
</dbReference>
<dbReference type="InterPro" id="IPR034763">
    <property type="entry name" value="P14a_insect"/>
</dbReference>
<dbReference type="Pfam" id="PF00188">
    <property type="entry name" value="CAP"/>
    <property type="match status" value="1"/>
</dbReference>
<dbReference type="SMART" id="SM00198">
    <property type="entry name" value="SCP"/>
    <property type="match status" value="1"/>
</dbReference>
<evidence type="ECO:0000256" key="4">
    <source>
        <dbReference type="ARBA" id="ARBA00022729"/>
    </source>
</evidence>
<dbReference type="Proteomes" id="UP001652621">
    <property type="component" value="Unplaced"/>
</dbReference>
<dbReference type="FunFam" id="3.40.33.10:FF:000007">
    <property type="entry name" value="Venom allergen"/>
    <property type="match status" value="1"/>
</dbReference>
<reference evidence="10" key="2">
    <citation type="submission" date="2025-05" db="UniProtKB">
        <authorList>
            <consortium name="RefSeq"/>
        </authorList>
    </citation>
    <scope>IDENTIFICATION</scope>
    <source>
        <strain evidence="10">Aabys</strain>
        <tissue evidence="10">Whole body</tissue>
    </source>
</reference>
<dbReference type="InterPro" id="IPR014044">
    <property type="entry name" value="CAP_dom"/>
</dbReference>
<evidence type="ECO:0000256" key="5">
    <source>
        <dbReference type="ARBA" id="ARBA00068306"/>
    </source>
</evidence>